<evidence type="ECO:0000313" key="2">
    <source>
        <dbReference type="Proteomes" id="UP001061958"/>
    </source>
</evidence>
<dbReference type="OrthoDB" id="1884855at2759"/>
<dbReference type="Pfam" id="PF05859">
    <property type="entry name" value="Mis12"/>
    <property type="match status" value="1"/>
</dbReference>
<dbReference type="GO" id="GO:0005634">
    <property type="term" value="C:nucleus"/>
    <property type="evidence" value="ECO:0007669"/>
    <property type="project" value="InterPro"/>
</dbReference>
<dbReference type="GO" id="GO:0000775">
    <property type="term" value="C:chromosome, centromeric region"/>
    <property type="evidence" value="ECO:0007669"/>
    <property type="project" value="InterPro"/>
</dbReference>
<evidence type="ECO:0008006" key="3">
    <source>
        <dbReference type="Google" id="ProtNLM"/>
    </source>
</evidence>
<dbReference type="GO" id="GO:0000278">
    <property type="term" value="P:mitotic cell cycle"/>
    <property type="evidence" value="ECO:0007669"/>
    <property type="project" value="InterPro"/>
</dbReference>
<protein>
    <recommendedName>
        <fullName evidence="3">Protein MIS12 homolog</fullName>
    </recommendedName>
</protein>
<comment type="caution">
    <text evidence="1">The sequence shown here is derived from an EMBL/GenBank/DDBJ whole genome shotgun (WGS) entry which is preliminary data.</text>
</comment>
<gene>
    <name evidence="1" type="ORF">GpartN1_g5862.t1</name>
</gene>
<reference evidence="1" key="1">
    <citation type="journal article" date="2022" name="Proc. Natl. Acad. Sci. U.S.A.">
        <title>Life cycle and functional genomics of the unicellular red alga Galdieria for elucidating algal and plant evolution and industrial use.</title>
        <authorList>
            <person name="Hirooka S."/>
            <person name="Itabashi T."/>
            <person name="Ichinose T.M."/>
            <person name="Onuma R."/>
            <person name="Fujiwara T."/>
            <person name="Yamashita S."/>
            <person name="Jong L.W."/>
            <person name="Tomita R."/>
            <person name="Iwane A.H."/>
            <person name="Miyagishima S.Y."/>
        </authorList>
    </citation>
    <scope>NUCLEOTIDE SEQUENCE</scope>
    <source>
        <strain evidence="1">NBRC 102759</strain>
    </source>
</reference>
<dbReference type="AlphaFoldDB" id="A0A9C7Q230"/>
<keyword evidence="2" id="KW-1185">Reference proteome</keyword>
<evidence type="ECO:0000313" key="1">
    <source>
        <dbReference type="EMBL" id="GJQ14071.1"/>
    </source>
</evidence>
<name>A0A9C7Q230_9RHOD</name>
<proteinExistence type="predicted"/>
<dbReference type="EMBL" id="BQMJ01000050">
    <property type="protein sequence ID" value="GJQ14071.1"/>
    <property type="molecule type" value="Genomic_DNA"/>
</dbReference>
<organism evidence="1 2">
    <name type="scientific">Galdieria partita</name>
    <dbReference type="NCBI Taxonomy" id="83374"/>
    <lineage>
        <taxon>Eukaryota</taxon>
        <taxon>Rhodophyta</taxon>
        <taxon>Bangiophyceae</taxon>
        <taxon>Galdieriales</taxon>
        <taxon>Galdieriaceae</taxon>
        <taxon>Galdieria</taxon>
    </lineage>
</organism>
<sequence>MTEFLYENELTSQVSLLLNFQPMELFSELFQTVDNVLCDCLDSLKASLDEKSFPTQYKADVERGIQVLQDCLVEECDYQIDLFELYSLYNIFRIPSNLNNLPPSLTYSFECTDFEQPTTLDKELEEILNELMSLRYCKKRLERELRLLDFDLNAFDVIRPILERVAEEKPLFLVRDELQTTMNALKRILKSSQQCTELQQKIEGRWVPPGNEKLPSVNPRLEFDVSEISLADLQKMTLKLKHKSLQLE</sequence>
<dbReference type="InterPro" id="IPR008685">
    <property type="entry name" value="Centromere_Mis12"/>
</dbReference>
<reference evidence="1" key="2">
    <citation type="submission" date="2022-01" db="EMBL/GenBank/DDBJ databases">
        <authorList>
            <person name="Hirooka S."/>
            <person name="Miyagishima S.Y."/>
        </authorList>
    </citation>
    <scope>NUCLEOTIDE SEQUENCE</scope>
    <source>
        <strain evidence="1">NBRC 102759</strain>
    </source>
</reference>
<dbReference type="Proteomes" id="UP001061958">
    <property type="component" value="Unassembled WGS sequence"/>
</dbReference>
<accession>A0A9C7Q230</accession>